<feature type="domain" description="Transposase IS116/IS110/IS902 C-terminal" evidence="3">
    <location>
        <begin position="444"/>
        <end position="521"/>
    </location>
</feature>
<evidence type="ECO:0000313" key="4">
    <source>
        <dbReference type="EMBL" id="VUD71257.1"/>
    </source>
</evidence>
<dbReference type="GO" id="GO:0051607">
    <property type="term" value="P:defense response to virus"/>
    <property type="evidence" value="ECO:0007669"/>
    <property type="project" value="UniProtKB-KW"/>
</dbReference>
<sequence>MSVADAFRSFLGNIKITNGLTISARYGEITAALNKKFRDTESKIANSLQVGSYGRHTAIKGVSDLDMLYIMPAKTWNDYKDGGQYRLLSDCAAAIKARYPSTTVKVDRLVVRVLYSNFHIEVQPVFEQSDNSYKYPDSYKDGSWKITKPRDELKAMMEFNAQKNDNLRRLARMARAWKNKHGVAMGGLLIDTLAYNFLKQMGWMAPAPTDGISMPRCGCCQSSSHAHAGAIPMEITTVGIDLAKSIFQVHAVDAVGHVVVRKALRRAQVVPFFAKLPRCLVGMEACGTAHHWARELMSLGHDVRLMPPAYVKPYVKRGKTDANDAAAICEAVTRPSMRFVPVKSTDQQAALALHRTRDLLVKQRTQLVNMIRGLLAEFGIEMARGLRHALELAARVSAGDAAEVPPLAQRVVTGLADQIGAVQIQLTRLEKELLAWHRDSDLSQRLATIPGVGIVSATALAASVSEPERFRSGRQFAASLGLTPLQNCSGGKERLGRISRMGDRYLRRLLVVGMTSLIRRAKATPTSVDPRLPALLQRKPVRVVTVAAANRTARVAWAIMTRGGTYRAPLAAAA</sequence>
<reference evidence="4 5" key="1">
    <citation type="submission" date="2019-06" db="EMBL/GenBank/DDBJ databases">
        <authorList>
            <person name="Rodrigo-Torres L."/>
            <person name="Arahal R. D."/>
            <person name="Lucena T."/>
        </authorList>
    </citation>
    <scope>NUCLEOTIDE SEQUENCE [LARGE SCALE GENOMIC DNA]</scope>
    <source>
        <strain evidence="4 5">SB0023/3</strain>
    </source>
</reference>
<dbReference type="GO" id="GO:0004803">
    <property type="term" value="F:transposase activity"/>
    <property type="evidence" value="ECO:0007669"/>
    <property type="project" value="InterPro"/>
</dbReference>
<dbReference type="PANTHER" id="PTHR33055">
    <property type="entry name" value="TRANSPOSASE FOR INSERTION SEQUENCE ELEMENT IS1111A"/>
    <property type="match status" value="1"/>
</dbReference>
<dbReference type="NCBIfam" id="NF033542">
    <property type="entry name" value="transpos_IS110"/>
    <property type="match status" value="1"/>
</dbReference>
<dbReference type="InterPro" id="IPR003346">
    <property type="entry name" value="Transposase_20"/>
</dbReference>
<evidence type="ECO:0000256" key="1">
    <source>
        <dbReference type="ARBA" id="ARBA00023118"/>
    </source>
</evidence>
<dbReference type="Gene3D" id="3.30.460.10">
    <property type="entry name" value="Beta Polymerase, domain 2"/>
    <property type="match status" value="1"/>
</dbReference>
<protein>
    <submittedName>
        <fullName evidence="4">Uncharacterized protein</fullName>
    </submittedName>
</protein>
<dbReference type="EMBL" id="CABFPH010000019">
    <property type="protein sequence ID" value="VUD71257.1"/>
    <property type="molecule type" value="Genomic_DNA"/>
</dbReference>
<organism evidence="4 5">
    <name type="scientific">Methylobacterium symbioticum</name>
    <dbReference type="NCBI Taxonomy" id="2584084"/>
    <lineage>
        <taxon>Bacteria</taxon>
        <taxon>Pseudomonadati</taxon>
        <taxon>Pseudomonadota</taxon>
        <taxon>Alphaproteobacteria</taxon>
        <taxon>Hyphomicrobiales</taxon>
        <taxon>Methylobacteriaceae</taxon>
        <taxon>Methylobacterium</taxon>
    </lineage>
</organism>
<dbReference type="GO" id="GO:0016779">
    <property type="term" value="F:nucleotidyltransferase activity"/>
    <property type="evidence" value="ECO:0007669"/>
    <property type="project" value="InterPro"/>
</dbReference>
<accession>A0A509EAL6</accession>
<dbReference type="Pfam" id="PF01548">
    <property type="entry name" value="DEDD_Tnp_IS110"/>
    <property type="match status" value="1"/>
</dbReference>
<dbReference type="CDD" id="cd05400">
    <property type="entry name" value="NT_2-5OAS_ClassI-CCAase"/>
    <property type="match status" value="1"/>
</dbReference>
<dbReference type="SUPFAM" id="SSF81301">
    <property type="entry name" value="Nucleotidyltransferase"/>
    <property type="match status" value="1"/>
</dbReference>
<proteinExistence type="predicted"/>
<gene>
    <name evidence="4" type="ORF">MET9862_01835</name>
</gene>
<dbReference type="Proteomes" id="UP000410984">
    <property type="component" value="Unassembled WGS sequence"/>
</dbReference>
<dbReference type="AlphaFoldDB" id="A0A509EAL6"/>
<evidence type="ECO:0000259" key="2">
    <source>
        <dbReference type="Pfam" id="PF01548"/>
    </source>
</evidence>
<name>A0A509EAL6_9HYPH</name>
<dbReference type="InterPro" id="IPR006116">
    <property type="entry name" value="NT_2-5OAS_ClassI-CCAase"/>
</dbReference>
<dbReference type="GO" id="GO:0006313">
    <property type="term" value="P:DNA transposition"/>
    <property type="evidence" value="ECO:0007669"/>
    <property type="project" value="InterPro"/>
</dbReference>
<dbReference type="PANTHER" id="PTHR33055:SF3">
    <property type="entry name" value="PUTATIVE TRANSPOSASE FOR IS117-RELATED"/>
    <property type="match status" value="1"/>
</dbReference>
<dbReference type="GO" id="GO:0003677">
    <property type="term" value="F:DNA binding"/>
    <property type="evidence" value="ECO:0007669"/>
    <property type="project" value="InterPro"/>
</dbReference>
<dbReference type="InterPro" id="IPR002525">
    <property type="entry name" value="Transp_IS110-like_N"/>
</dbReference>
<dbReference type="Pfam" id="PF18144">
    <property type="entry name" value="SMODS"/>
    <property type="match status" value="1"/>
</dbReference>
<dbReference type="InterPro" id="IPR043519">
    <property type="entry name" value="NT_sf"/>
</dbReference>
<evidence type="ECO:0000259" key="3">
    <source>
        <dbReference type="Pfam" id="PF02371"/>
    </source>
</evidence>
<dbReference type="InterPro" id="IPR047650">
    <property type="entry name" value="Transpos_IS110"/>
</dbReference>
<dbReference type="Pfam" id="PF02371">
    <property type="entry name" value="Transposase_20"/>
    <property type="match status" value="1"/>
</dbReference>
<keyword evidence="5" id="KW-1185">Reference proteome</keyword>
<feature type="domain" description="Transposase IS110-like N-terminal" evidence="2">
    <location>
        <begin position="238"/>
        <end position="378"/>
    </location>
</feature>
<keyword evidence="1" id="KW-0051">Antiviral defense</keyword>
<evidence type="ECO:0000313" key="5">
    <source>
        <dbReference type="Proteomes" id="UP000410984"/>
    </source>
</evidence>